<evidence type="ECO:0000313" key="5">
    <source>
        <dbReference type="Proteomes" id="UP000183810"/>
    </source>
</evidence>
<organism evidence="4 5">
    <name type="scientific">Nocardia mangyaensis</name>
    <dbReference type="NCBI Taxonomy" id="2213200"/>
    <lineage>
        <taxon>Bacteria</taxon>
        <taxon>Bacillati</taxon>
        <taxon>Actinomycetota</taxon>
        <taxon>Actinomycetes</taxon>
        <taxon>Mycobacteriales</taxon>
        <taxon>Nocardiaceae</taxon>
        <taxon>Nocardia</taxon>
    </lineage>
</organism>
<dbReference type="SUPFAM" id="SSF56349">
    <property type="entry name" value="DNA breaking-rejoining enzymes"/>
    <property type="match status" value="1"/>
</dbReference>
<accession>A0A1J0VNI3</accession>
<dbReference type="InterPro" id="IPR010998">
    <property type="entry name" value="Integrase_recombinase_N"/>
</dbReference>
<dbReference type="Gene3D" id="1.10.443.10">
    <property type="entry name" value="Intergrase catalytic core"/>
    <property type="match status" value="1"/>
</dbReference>
<sequence>MSAPRPRQRKDGTINWQVPFHYYDTDGVRRGTAESFDEDYEEAVWWSEYLDRHGLDRALAILPARRAGADGGVLLGGWLTDYADRLLKVGSISPPVHRKYLGYVRNDVVPFFGATATLDAVTADSDAAWIVFLAEDKGHKPHTIHNKHGFLSGGLRAAVNQRPFGLLPFNPCSGVRLPADRGRKQCIFDNDEWELFEELIFPRWRPQAEFGLVSMARPSEIGALLVRDVHPVTGVVQIDRAWKDAGSRLVLGPPKTERGVRSINVPLQTLERLDLDRDGDEYLFCTKDKGPITAASFYEKAWQPALRRLEALASAVAAFNAGHDTLAQAHLQPFTHRARWTGVDAEELITRYPAALQSLRRKHLTPYMLRHTGISWKLQDGVPIFVVSRDAGHESVAVTDRVYGHNDRRPSESAAKTIGQRLPRVRAPMLDAEG</sequence>
<dbReference type="InterPro" id="IPR002104">
    <property type="entry name" value="Integrase_catalytic"/>
</dbReference>
<name>A0A1J0VNI3_9NOCA</name>
<evidence type="ECO:0000259" key="3">
    <source>
        <dbReference type="PROSITE" id="PS51898"/>
    </source>
</evidence>
<dbReference type="GO" id="GO:0006310">
    <property type="term" value="P:DNA recombination"/>
    <property type="evidence" value="ECO:0007669"/>
    <property type="project" value="UniProtKB-KW"/>
</dbReference>
<keyword evidence="5" id="KW-1185">Reference proteome</keyword>
<dbReference type="AlphaFoldDB" id="A0A1J0VNI3"/>
<gene>
    <name evidence="4" type="ORF">BOX37_06055</name>
</gene>
<dbReference type="GO" id="GO:0003677">
    <property type="term" value="F:DNA binding"/>
    <property type="evidence" value="ECO:0007669"/>
    <property type="project" value="UniProtKB-KW"/>
</dbReference>
<protein>
    <recommendedName>
        <fullName evidence="3">Tyr recombinase domain-containing protein</fullName>
    </recommendedName>
</protein>
<dbReference type="OrthoDB" id="1822491at2"/>
<evidence type="ECO:0000313" key="4">
    <source>
        <dbReference type="EMBL" id="APE33604.1"/>
    </source>
</evidence>
<dbReference type="PROSITE" id="PS51898">
    <property type="entry name" value="TYR_RECOMBINASE"/>
    <property type="match status" value="1"/>
</dbReference>
<dbReference type="PANTHER" id="PTHR30349">
    <property type="entry name" value="PHAGE INTEGRASE-RELATED"/>
    <property type="match status" value="1"/>
</dbReference>
<evidence type="ECO:0000256" key="2">
    <source>
        <dbReference type="ARBA" id="ARBA00023172"/>
    </source>
</evidence>
<reference evidence="4" key="1">
    <citation type="submission" date="2016-11" db="EMBL/GenBank/DDBJ databases">
        <authorList>
            <person name="Jaros S."/>
            <person name="Januszkiewicz K."/>
            <person name="Wedrychowicz H."/>
        </authorList>
    </citation>
    <scope>NUCLEOTIDE SEQUENCE [LARGE SCALE GENOMIC DNA]</scope>
    <source>
        <strain evidence="4">Y48</strain>
    </source>
</reference>
<proteinExistence type="predicted"/>
<dbReference type="InterPro" id="IPR050090">
    <property type="entry name" value="Tyrosine_recombinase_XerCD"/>
</dbReference>
<evidence type="ECO:0000256" key="1">
    <source>
        <dbReference type="ARBA" id="ARBA00023125"/>
    </source>
</evidence>
<dbReference type="RefSeq" id="WP_071926789.1">
    <property type="nucleotide sequence ID" value="NZ_CP018082.1"/>
</dbReference>
<dbReference type="KEGG" id="nsl:BOX37_06055"/>
<dbReference type="Gene3D" id="1.10.150.130">
    <property type="match status" value="1"/>
</dbReference>
<feature type="domain" description="Tyr recombinase" evidence="3">
    <location>
        <begin position="183"/>
        <end position="416"/>
    </location>
</feature>
<dbReference type="InterPro" id="IPR011010">
    <property type="entry name" value="DNA_brk_join_enz"/>
</dbReference>
<dbReference type="InterPro" id="IPR013762">
    <property type="entry name" value="Integrase-like_cat_sf"/>
</dbReference>
<keyword evidence="2" id="KW-0233">DNA recombination</keyword>
<dbReference type="EMBL" id="CP018082">
    <property type="protein sequence ID" value="APE33604.1"/>
    <property type="molecule type" value="Genomic_DNA"/>
</dbReference>
<keyword evidence="1" id="KW-0238">DNA-binding</keyword>
<dbReference type="GO" id="GO:0015074">
    <property type="term" value="P:DNA integration"/>
    <property type="evidence" value="ECO:0007669"/>
    <property type="project" value="InterPro"/>
</dbReference>
<dbReference type="Proteomes" id="UP000183810">
    <property type="component" value="Chromosome"/>
</dbReference>